<evidence type="ECO:0000313" key="1">
    <source>
        <dbReference type="EMBL" id="VFK60283.1"/>
    </source>
</evidence>
<evidence type="ECO:0000313" key="2">
    <source>
        <dbReference type="EMBL" id="VFK68388.1"/>
    </source>
</evidence>
<sequence>MRFSKPPKTFKEQIELLKSRGMIIGDYDYCCHHLAHLNYYRLAGYWLSFQKDRDSHQFNAGTRFEEILNIYMFDKKLRLLLLNAIERVEVSVRTQWAYHLAVQHGPHAYLDESLFFQKEVLKKDKEALSKEIDRSHEIFIKHYKKTYEDPTLPPIWSVCEVMSLGLLSRFFGNLKQKEIRKAIANTYGLDDAVMESLLHHLAHVRNLCAHHSRIWNRRFTVTIKLPRSKKSTLVSYFNANKKRERNLYNTLIILIHLMNIINPSNKWRKRLLHLIAEHKIDVRAMGFPIDYMKYPIWRV</sequence>
<dbReference type="AlphaFoldDB" id="A0A451AQU2"/>
<dbReference type="Pfam" id="PF07751">
    <property type="entry name" value="Abi_2"/>
    <property type="match status" value="1"/>
</dbReference>
<proteinExistence type="predicted"/>
<dbReference type="InterPro" id="IPR011664">
    <property type="entry name" value="Abi_system_AbiD/AbiF-like"/>
</dbReference>
<organism evidence="2">
    <name type="scientific">Candidatus Kentrum sp. UNK</name>
    <dbReference type="NCBI Taxonomy" id="2126344"/>
    <lineage>
        <taxon>Bacteria</taxon>
        <taxon>Pseudomonadati</taxon>
        <taxon>Pseudomonadota</taxon>
        <taxon>Gammaproteobacteria</taxon>
        <taxon>Candidatus Kentrum</taxon>
    </lineage>
</organism>
<protein>
    <submittedName>
        <fullName evidence="2">Abortive infection bacteriophage resistance protein</fullName>
    </submittedName>
</protein>
<dbReference type="InterPro" id="IPR017034">
    <property type="entry name" value="Abi_system_AbiD/AbiF"/>
</dbReference>
<name>A0A451AQU2_9GAMM</name>
<dbReference type="EMBL" id="CAADGD010000002">
    <property type="protein sequence ID" value="VFK68388.1"/>
    <property type="molecule type" value="Genomic_DNA"/>
</dbReference>
<accession>A0A451AQU2</accession>
<reference evidence="2" key="1">
    <citation type="submission" date="2019-02" db="EMBL/GenBank/DDBJ databases">
        <authorList>
            <person name="Gruber-Vodicka R. H."/>
            <person name="Seah K. B. B."/>
        </authorList>
    </citation>
    <scope>NUCLEOTIDE SEQUENCE</scope>
    <source>
        <strain evidence="2">BECK_BY19</strain>
        <strain evidence="1">BECK_BY8</strain>
    </source>
</reference>
<dbReference type="PIRSF" id="PIRSF034934">
    <property type="entry name" value="AbiF_AbiD"/>
    <property type="match status" value="1"/>
</dbReference>
<dbReference type="EMBL" id="CAADFZ010000010">
    <property type="protein sequence ID" value="VFK60283.1"/>
    <property type="molecule type" value="Genomic_DNA"/>
</dbReference>
<gene>
    <name evidence="1" type="ORF">BECKUNK1418G_GA0071005_101029</name>
    <name evidence="2" type="ORF">BECKUNK1418H_GA0071006_10027</name>
</gene>